<dbReference type="Proteomes" id="UP000249661">
    <property type="component" value="Unassembled WGS sequence"/>
</dbReference>
<sequence>MTPTATAYRCPPTHSPTQSPTHTINNQFNHFHNKSSPFMLTHINHYNLAIPYLELNTVAINAIKFSTQFCQYSQEFCQTFKIKNIFVTLEATRWLLPKKTLTYLGRAQYVRGVQDLL</sequence>
<protein>
    <submittedName>
        <fullName evidence="1">Uncharacterized protein</fullName>
    </submittedName>
</protein>
<dbReference type="EMBL" id="KZ824939">
    <property type="protein sequence ID" value="RAH73436.1"/>
    <property type="molecule type" value="Genomic_DNA"/>
</dbReference>
<proteinExistence type="predicted"/>
<evidence type="ECO:0000313" key="2">
    <source>
        <dbReference type="Proteomes" id="UP000249661"/>
    </source>
</evidence>
<organism evidence="1 2">
    <name type="scientific">Aspergillus aculeatinus CBS 121060</name>
    <dbReference type="NCBI Taxonomy" id="1448322"/>
    <lineage>
        <taxon>Eukaryota</taxon>
        <taxon>Fungi</taxon>
        <taxon>Dikarya</taxon>
        <taxon>Ascomycota</taxon>
        <taxon>Pezizomycotina</taxon>
        <taxon>Eurotiomycetes</taxon>
        <taxon>Eurotiomycetidae</taxon>
        <taxon>Eurotiales</taxon>
        <taxon>Aspergillaceae</taxon>
        <taxon>Aspergillus</taxon>
        <taxon>Aspergillus subgen. Circumdati</taxon>
    </lineage>
</organism>
<evidence type="ECO:0000313" key="1">
    <source>
        <dbReference type="EMBL" id="RAH73436.1"/>
    </source>
</evidence>
<accession>A0ACD1HIM9</accession>
<gene>
    <name evidence="1" type="ORF">BO66DRAFT_222306</name>
</gene>
<keyword evidence="2" id="KW-1185">Reference proteome</keyword>
<name>A0ACD1HIM9_9EURO</name>
<reference evidence="1" key="1">
    <citation type="submission" date="2018-02" db="EMBL/GenBank/DDBJ databases">
        <title>The genomes of Aspergillus section Nigri reveals drivers in fungal speciation.</title>
        <authorList>
            <consortium name="DOE Joint Genome Institute"/>
            <person name="Vesth T.C."/>
            <person name="Nybo J."/>
            <person name="Theobald S."/>
            <person name="Brandl J."/>
            <person name="Frisvad J.C."/>
            <person name="Nielsen K.F."/>
            <person name="Lyhne E.K."/>
            <person name="Kogle M.E."/>
            <person name="Kuo A."/>
            <person name="Riley R."/>
            <person name="Clum A."/>
            <person name="Nolan M."/>
            <person name="Lipzen A."/>
            <person name="Salamov A."/>
            <person name="Henrissat B."/>
            <person name="Wiebenga A."/>
            <person name="De vries R.P."/>
            <person name="Grigoriev I.V."/>
            <person name="Mortensen U.H."/>
            <person name="Andersen M.R."/>
            <person name="Baker S.E."/>
        </authorList>
    </citation>
    <scope>NUCLEOTIDE SEQUENCE</scope>
    <source>
        <strain evidence="1">CBS 121060</strain>
    </source>
</reference>